<evidence type="ECO:0000313" key="8">
    <source>
        <dbReference type="Proteomes" id="UP000547674"/>
    </source>
</evidence>
<dbReference type="PANTHER" id="PTHR43771:SF2">
    <property type="entry name" value="PHOSPHOMANNOMUTASE_PHOSPHOGLUCOMUTASE"/>
    <property type="match status" value="1"/>
</dbReference>
<dbReference type="AlphaFoldDB" id="A0A7Y2EAZ0"/>
<proteinExistence type="predicted"/>
<dbReference type="SUPFAM" id="SSF55957">
    <property type="entry name" value="Phosphoglucomutase, C-terminal domain"/>
    <property type="match status" value="1"/>
</dbReference>
<feature type="non-terminal residue" evidence="7">
    <location>
        <position position="1"/>
    </location>
</feature>
<evidence type="ECO:0000256" key="5">
    <source>
        <dbReference type="ARBA" id="ARBA00023235"/>
    </source>
</evidence>
<reference evidence="7 8" key="1">
    <citation type="submission" date="2020-03" db="EMBL/GenBank/DDBJ databases">
        <title>Metabolic flexibility allows generalist bacteria to become dominant in a frequently disturbed ecosystem.</title>
        <authorList>
            <person name="Chen Y.-J."/>
            <person name="Leung P.M."/>
            <person name="Bay S.K."/>
            <person name="Hugenholtz P."/>
            <person name="Kessler A.J."/>
            <person name="Shelley G."/>
            <person name="Waite D.W."/>
            <person name="Cook P.L."/>
            <person name="Greening C."/>
        </authorList>
    </citation>
    <scope>NUCLEOTIDE SEQUENCE [LARGE SCALE GENOMIC DNA]</scope>
    <source>
        <strain evidence="7">SS_bin_28</strain>
    </source>
</reference>
<dbReference type="GO" id="GO:0016868">
    <property type="term" value="F:intramolecular phosphotransferase activity"/>
    <property type="evidence" value="ECO:0007669"/>
    <property type="project" value="InterPro"/>
</dbReference>
<evidence type="ECO:0000313" key="7">
    <source>
        <dbReference type="EMBL" id="NNF07577.1"/>
    </source>
</evidence>
<dbReference type="Pfam" id="PF00408">
    <property type="entry name" value="PGM_PMM_IV"/>
    <property type="match status" value="1"/>
</dbReference>
<protein>
    <submittedName>
        <fullName evidence="7">Phosphomannomutase</fullName>
    </submittedName>
</protein>
<feature type="domain" description="Alpha-D-phosphohexomutase C-terminal" evidence="6">
    <location>
        <begin position="12"/>
        <end position="86"/>
    </location>
</feature>
<evidence type="ECO:0000256" key="1">
    <source>
        <dbReference type="ARBA" id="ARBA00001946"/>
    </source>
</evidence>
<dbReference type="Proteomes" id="UP000547674">
    <property type="component" value="Unassembled WGS sequence"/>
</dbReference>
<keyword evidence="2" id="KW-0597">Phosphoprotein</keyword>
<comment type="caution">
    <text evidence="7">The sequence shown here is derived from an EMBL/GenBank/DDBJ whole genome shotgun (WGS) entry which is preliminary data.</text>
</comment>
<sequence>IDTLPSYFATPEIRIDCSDDKKFDVVAAVLRKYQETHEVSDVDGARIDYADGWGLVRASNTQPVLVLRAEGETEAARDRIETELREGLRALGVTA</sequence>
<dbReference type="GO" id="GO:0046872">
    <property type="term" value="F:metal ion binding"/>
    <property type="evidence" value="ECO:0007669"/>
    <property type="project" value="UniProtKB-KW"/>
</dbReference>
<keyword evidence="5" id="KW-0413">Isomerase</keyword>
<dbReference type="InterPro" id="IPR036900">
    <property type="entry name" value="A-D-PHexomutase_C_sf"/>
</dbReference>
<dbReference type="EMBL" id="JABDJR010000501">
    <property type="protein sequence ID" value="NNF07577.1"/>
    <property type="molecule type" value="Genomic_DNA"/>
</dbReference>
<accession>A0A7Y2EAZ0</accession>
<evidence type="ECO:0000256" key="3">
    <source>
        <dbReference type="ARBA" id="ARBA00022723"/>
    </source>
</evidence>
<dbReference type="InterPro" id="IPR005843">
    <property type="entry name" value="A-D-PHexomutase_C"/>
</dbReference>
<organism evidence="7 8">
    <name type="scientific">Eiseniibacteriota bacterium</name>
    <dbReference type="NCBI Taxonomy" id="2212470"/>
    <lineage>
        <taxon>Bacteria</taxon>
        <taxon>Candidatus Eiseniibacteriota</taxon>
    </lineage>
</organism>
<evidence type="ECO:0000256" key="4">
    <source>
        <dbReference type="ARBA" id="ARBA00022842"/>
    </source>
</evidence>
<evidence type="ECO:0000256" key="2">
    <source>
        <dbReference type="ARBA" id="ARBA00022553"/>
    </source>
</evidence>
<comment type="cofactor">
    <cofactor evidence="1">
        <name>Mg(2+)</name>
        <dbReference type="ChEBI" id="CHEBI:18420"/>
    </cofactor>
</comment>
<dbReference type="PANTHER" id="PTHR43771">
    <property type="entry name" value="PHOSPHOMANNOMUTASE"/>
    <property type="match status" value="1"/>
</dbReference>
<gene>
    <name evidence="7" type="ORF">HKN21_12515</name>
</gene>
<evidence type="ECO:0000259" key="6">
    <source>
        <dbReference type="Pfam" id="PF00408"/>
    </source>
</evidence>
<keyword evidence="4" id="KW-0460">Magnesium</keyword>
<name>A0A7Y2EAZ0_UNCEI</name>
<keyword evidence="3" id="KW-0479">Metal-binding</keyword>
<dbReference type="Gene3D" id="3.30.310.50">
    <property type="entry name" value="Alpha-D-phosphohexomutase, C-terminal domain"/>
    <property type="match status" value="1"/>
</dbReference>